<evidence type="ECO:0000256" key="1">
    <source>
        <dbReference type="SAM" id="MobiDB-lite"/>
    </source>
</evidence>
<dbReference type="RefSeq" id="WP_091853610.1">
    <property type="nucleotide sequence ID" value="NZ_FNIW01000010.1"/>
</dbReference>
<organism evidence="2 3">
    <name type="scientific">Prevotella communis</name>
    <dbReference type="NCBI Taxonomy" id="2913614"/>
    <lineage>
        <taxon>Bacteria</taxon>
        <taxon>Pseudomonadati</taxon>
        <taxon>Bacteroidota</taxon>
        <taxon>Bacteroidia</taxon>
        <taxon>Bacteroidales</taxon>
        <taxon>Prevotellaceae</taxon>
        <taxon>Prevotella</taxon>
    </lineage>
</organism>
<dbReference type="Pfam" id="PF11325">
    <property type="entry name" value="DUF3127"/>
    <property type="match status" value="1"/>
</dbReference>
<dbReference type="InterPro" id="IPR021474">
    <property type="entry name" value="DUF3127"/>
</dbReference>
<evidence type="ECO:0000313" key="2">
    <source>
        <dbReference type="EMBL" id="SDO13499.1"/>
    </source>
</evidence>
<proteinExistence type="predicted"/>
<dbReference type="SUPFAM" id="SSF50249">
    <property type="entry name" value="Nucleic acid-binding proteins"/>
    <property type="match status" value="1"/>
</dbReference>
<dbReference type="Proteomes" id="UP000199134">
    <property type="component" value="Unassembled WGS sequence"/>
</dbReference>
<feature type="compositionally biased region" description="Low complexity" evidence="1">
    <location>
        <begin position="105"/>
        <end position="143"/>
    </location>
</feature>
<evidence type="ECO:0008006" key="4">
    <source>
        <dbReference type="Google" id="ProtNLM"/>
    </source>
</evidence>
<dbReference type="InterPro" id="IPR012340">
    <property type="entry name" value="NA-bd_OB-fold"/>
</dbReference>
<sequence>MANTITGTVILIGQTYQVPTNNGIQFIKRELVLDASTYDRYTGQKKENYVNMEFVQNNTQKLDNFNVGDLVQVDFVLSGRKSEKDGNVRYFTNITGYEIRLFQNNGNQGAQGGQASAPSQQPTQGQQASQQGQNTAQTAASGAPAQQPFPPAVDENGNPINGDADDLPF</sequence>
<dbReference type="OrthoDB" id="598142at2"/>
<accession>A0A1H0H2X9</accession>
<protein>
    <recommendedName>
        <fullName evidence="4">DUF3127 domain-containing protein</fullName>
    </recommendedName>
</protein>
<evidence type="ECO:0000313" key="3">
    <source>
        <dbReference type="Proteomes" id="UP000199134"/>
    </source>
</evidence>
<gene>
    <name evidence="2" type="ORF">SAMN04487900_11097</name>
</gene>
<dbReference type="AlphaFoldDB" id="A0A1H0H2X9"/>
<dbReference type="Gene3D" id="2.40.50.140">
    <property type="entry name" value="Nucleic acid-binding proteins"/>
    <property type="match status" value="1"/>
</dbReference>
<comment type="caution">
    <text evidence="2">The sequence shown here is derived from an EMBL/GenBank/DDBJ whole genome shotgun (WGS) entry which is preliminary data.</text>
</comment>
<name>A0A1H0H2X9_9BACT</name>
<feature type="region of interest" description="Disordered" evidence="1">
    <location>
        <begin position="105"/>
        <end position="169"/>
    </location>
</feature>
<reference evidence="3" key="1">
    <citation type="submission" date="2016-10" db="EMBL/GenBank/DDBJ databases">
        <authorList>
            <person name="de Groot N.N."/>
        </authorList>
    </citation>
    <scope>NUCLEOTIDE SEQUENCE [LARGE SCALE GENOMIC DNA]</scope>
    <source>
        <strain evidence="3">BP1-145</strain>
    </source>
</reference>
<dbReference type="EMBL" id="FNIW01000010">
    <property type="protein sequence ID" value="SDO13499.1"/>
    <property type="molecule type" value="Genomic_DNA"/>
</dbReference>